<reference evidence="1" key="1">
    <citation type="journal article" date="2014" name="Int. J. Syst. Evol. Microbiol.">
        <title>Complete genome sequence of Corynebacterium casei LMG S-19264T (=DSM 44701T), isolated from a smear-ripened cheese.</title>
        <authorList>
            <consortium name="US DOE Joint Genome Institute (JGI-PGF)"/>
            <person name="Walter F."/>
            <person name="Albersmeier A."/>
            <person name="Kalinowski J."/>
            <person name="Ruckert C."/>
        </authorList>
    </citation>
    <scope>NUCLEOTIDE SEQUENCE</scope>
    <source>
        <strain evidence="1">CGMCC 4.7272</strain>
    </source>
</reference>
<sequence length="251" mass="27755">METPALHVQAWPVVRWQDIVHAYRPDHPAREAQVRTLRTNEVLSGGIRFARRNSHRLAGVGTLYSSLNVRAAVLYRRADKETARAYCSAAQRIEEELMTLLKNQQLDASELEPLAAPTQNAWKVLRPLCNLTDSVLARLPVLPEEECIAGILHSTDGRKVRFAESGPEGLDHELPYAMMEAAGLSVGDPALLLSEFTGATIITRLQPGLLIEDSAEDSEAAITGSNAEDDRIQRPLDDAFRSALFARLRPE</sequence>
<name>A0A917P802_9ACTN</name>
<proteinExistence type="predicted"/>
<reference evidence="1" key="2">
    <citation type="submission" date="2020-09" db="EMBL/GenBank/DDBJ databases">
        <authorList>
            <person name="Sun Q."/>
            <person name="Zhou Y."/>
        </authorList>
    </citation>
    <scope>NUCLEOTIDE SEQUENCE</scope>
    <source>
        <strain evidence="1">CGMCC 4.7272</strain>
    </source>
</reference>
<gene>
    <name evidence="1" type="ORF">GCM10012282_74110</name>
</gene>
<organism evidence="1 2">
    <name type="scientific">Streptomyces lacrimifluminis</name>
    <dbReference type="NCBI Taxonomy" id="1500077"/>
    <lineage>
        <taxon>Bacteria</taxon>
        <taxon>Bacillati</taxon>
        <taxon>Actinomycetota</taxon>
        <taxon>Actinomycetes</taxon>
        <taxon>Kitasatosporales</taxon>
        <taxon>Streptomycetaceae</taxon>
        <taxon>Streptomyces</taxon>
    </lineage>
</organism>
<evidence type="ECO:0000313" key="1">
    <source>
        <dbReference type="EMBL" id="GGJ66206.1"/>
    </source>
</evidence>
<protein>
    <submittedName>
        <fullName evidence="1">Uncharacterized protein</fullName>
    </submittedName>
</protein>
<dbReference type="EMBL" id="BMMU01000042">
    <property type="protein sequence ID" value="GGJ66206.1"/>
    <property type="molecule type" value="Genomic_DNA"/>
</dbReference>
<dbReference type="AlphaFoldDB" id="A0A917P802"/>
<comment type="caution">
    <text evidence="1">The sequence shown here is derived from an EMBL/GenBank/DDBJ whole genome shotgun (WGS) entry which is preliminary data.</text>
</comment>
<dbReference type="Proteomes" id="UP000625682">
    <property type="component" value="Unassembled WGS sequence"/>
</dbReference>
<evidence type="ECO:0000313" key="2">
    <source>
        <dbReference type="Proteomes" id="UP000625682"/>
    </source>
</evidence>
<accession>A0A917P802</accession>
<keyword evidence="2" id="KW-1185">Reference proteome</keyword>